<evidence type="ECO:0000259" key="2">
    <source>
        <dbReference type="Pfam" id="PF17650"/>
    </source>
</evidence>
<dbReference type="InterPro" id="IPR052911">
    <property type="entry name" value="Corrinoid_activation_enz"/>
</dbReference>
<dbReference type="InterPro" id="IPR041414">
    <property type="entry name" value="Raco-like_middle"/>
</dbReference>
<dbReference type="Pfam" id="PF14574">
    <property type="entry name" value="RACo_C_ter"/>
    <property type="match status" value="1"/>
</dbReference>
<dbReference type="InterPro" id="IPR042259">
    <property type="entry name" value="Raco-like_middle_sf"/>
</dbReference>
<dbReference type="RefSeq" id="WP_173749231.1">
    <property type="nucleotide sequence ID" value="NZ_JAAITA010000009.1"/>
</dbReference>
<evidence type="ECO:0000259" key="1">
    <source>
        <dbReference type="Pfam" id="PF14574"/>
    </source>
</evidence>
<feature type="domain" description="RACo C-terminal" evidence="1">
    <location>
        <begin position="250"/>
        <end position="497"/>
    </location>
</feature>
<reference evidence="4 5" key="1">
    <citation type="journal article" date="2020" name="Cell Host Microbe">
        <title>Functional and Genomic Variation between Human-Derived Isolates of Lachnospiraceae Reveals Inter- and Intra-Species Diversity.</title>
        <authorList>
            <person name="Sorbara M.T."/>
            <person name="Littmann E.R."/>
            <person name="Fontana E."/>
            <person name="Moody T.U."/>
            <person name="Kohout C.E."/>
            <person name="Gjonbalaj M."/>
            <person name="Eaton V."/>
            <person name="Seok R."/>
            <person name="Leiner I.M."/>
            <person name="Pamer E.G."/>
        </authorList>
    </citation>
    <scope>NUCLEOTIDE SEQUENCE [LARGE SCALE GENOMIC DNA]</scope>
    <source>
        <strain evidence="4 5">MSK.15.26</strain>
    </source>
</reference>
<keyword evidence="4" id="KW-0547">Nucleotide-binding</keyword>
<dbReference type="Pfam" id="PF17651">
    <property type="entry name" value="Raco_middle"/>
    <property type="match status" value="1"/>
</dbReference>
<protein>
    <submittedName>
        <fullName evidence="4">ATP-binding protein</fullName>
    </submittedName>
</protein>
<dbReference type="Pfam" id="PF17650">
    <property type="entry name" value="RACo_linker"/>
    <property type="match status" value="1"/>
</dbReference>
<dbReference type="InterPro" id="IPR040506">
    <property type="entry name" value="RACo_linker"/>
</dbReference>
<dbReference type="EMBL" id="JAAITA010000009">
    <property type="protein sequence ID" value="NSJ86204.1"/>
    <property type="molecule type" value="Genomic_DNA"/>
</dbReference>
<evidence type="ECO:0000313" key="4">
    <source>
        <dbReference type="EMBL" id="NSJ86204.1"/>
    </source>
</evidence>
<dbReference type="Gene3D" id="3.10.20.880">
    <property type="match status" value="1"/>
</dbReference>
<sequence length="515" mass="56581">MTGLCRKEYLELIPPTEDDSRSAQVRIFDALAKLKEPIQFSVKSLRQLSAICQTADWKITVSLSWDGSRWLITNLEAGDTTSVLYGLAVDLGSTTVVLQLVDCHTGKLLTQESVRNHQRDKGLEILSRIFYTKDRPDHLEELRQLTLKSILEGMETIKNRTNIDVYQCGSMVISGNNAMIHFLTGLDPLPIFASPYAVWADQLGFCPASDLELPLSCPVYLVPARANYLGGDIISGLMDVDIQEKEGIQAFFDVGTNGELVIGNRDFLLCGAGAAGPALEGEAVRTGMRAAKGAVTQVRLNHGEFSLTVLGNVPPAGICGSGIVDLLAELYLNGWVDNRGKLMPEMSDKIVWQPDEEEYAVCYGPKLWFYETDIQEFLKAKAAASTMVQILLQQIGLTVDDVENFYMAGAFGIHIHKESAVAIGMYPDIPPERIHQAGNTSLNGAVKLLLNRSLIEKIPDLLSRMTYVQFGAVENFLHEMVAATAIPHTNLEAYPTIEAARKLRMTENAAAKTSD</sequence>
<comment type="caution">
    <text evidence="4">The sequence shown here is derived from an EMBL/GenBank/DDBJ whole genome shotgun (WGS) entry which is preliminary data.</text>
</comment>
<dbReference type="PANTHER" id="PTHR42895">
    <property type="entry name" value="IRON-SULFUR CLUSTER-BINDING PROTEIN-RELATED"/>
    <property type="match status" value="1"/>
</dbReference>
<dbReference type="GO" id="GO:0005524">
    <property type="term" value="F:ATP binding"/>
    <property type="evidence" value="ECO:0007669"/>
    <property type="project" value="UniProtKB-KW"/>
</dbReference>
<keyword evidence="4" id="KW-0067">ATP-binding</keyword>
<feature type="domain" description="RACo-like middle region" evidence="3">
    <location>
        <begin position="85"/>
        <end position="244"/>
    </location>
</feature>
<dbReference type="Proteomes" id="UP000822142">
    <property type="component" value="Unassembled WGS sequence"/>
</dbReference>
<dbReference type="Gene3D" id="3.30.420.480">
    <property type="entry name" value="Domain of unknown function (DUF4445)"/>
    <property type="match status" value="1"/>
</dbReference>
<gene>
    <name evidence="4" type="ORF">G5A70_08480</name>
</gene>
<dbReference type="PANTHER" id="PTHR42895:SF2">
    <property type="entry name" value="IRON-SULFUR CLUSTER PROTEIN"/>
    <property type="match status" value="1"/>
</dbReference>
<evidence type="ECO:0000259" key="3">
    <source>
        <dbReference type="Pfam" id="PF17651"/>
    </source>
</evidence>
<dbReference type="InterPro" id="IPR027980">
    <property type="entry name" value="RACo_C"/>
</dbReference>
<feature type="domain" description="RACo linker region" evidence="2">
    <location>
        <begin position="4"/>
        <end position="81"/>
    </location>
</feature>
<keyword evidence="5" id="KW-1185">Reference proteome</keyword>
<evidence type="ECO:0000313" key="5">
    <source>
        <dbReference type="Proteomes" id="UP000822142"/>
    </source>
</evidence>
<accession>A0ABX2I7A5</accession>
<proteinExistence type="predicted"/>
<organism evidence="4 5">
    <name type="scientific">Blautia hansenii</name>
    <name type="common">Ruminococcus hansenii</name>
    <dbReference type="NCBI Taxonomy" id="1322"/>
    <lineage>
        <taxon>Bacteria</taxon>
        <taxon>Bacillati</taxon>
        <taxon>Bacillota</taxon>
        <taxon>Clostridia</taxon>
        <taxon>Lachnospirales</taxon>
        <taxon>Lachnospiraceae</taxon>
        <taxon>Blautia</taxon>
    </lineage>
</organism>
<name>A0ABX2I7A5_BLAHA</name>